<dbReference type="AlphaFoldDB" id="A0A1R4HHF4"/>
<proteinExistence type="predicted"/>
<evidence type="ECO:0000313" key="1">
    <source>
        <dbReference type="EMBL" id="SJM95310.1"/>
    </source>
</evidence>
<accession>A0A1R4HHF4</accession>
<sequence>MTQQAHVFLPDEIFNELQRRAPQPENRSGLVAEALRYFFATHNESINELENINLHAEELNQEAEDVLTYQLNCD</sequence>
<protein>
    <recommendedName>
        <fullName evidence="3">Ribbon-helix-helix protein CopG domain-containing protein</fullName>
    </recommendedName>
</protein>
<reference evidence="2" key="1">
    <citation type="submission" date="2017-02" db="EMBL/GenBank/DDBJ databases">
        <authorList>
            <person name="Daims H."/>
        </authorList>
    </citation>
    <scope>NUCLEOTIDE SEQUENCE [LARGE SCALE GENOMIC DNA]</scope>
</reference>
<dbReference type="RefSeq" id="WP_087148150.1">
    <property type="nucleotide sequence ID" value="NZ_FUKJ01000416.1"/>
</dbReference>
<organism evidence="1 2">
    <name type="scientific">Crenothrix polyspora</name>
    <dbReference type="NCBI Taxonomy" id="360316"/>
    <lineage>
        <taxon>Bacteria</taxon>
        <taxon>Pseudomonadati</taxon>
        <taxon>Pseudomonadota</taxon>
        <taxon>Gammaproteobacteria</taxon>
        <taxon>Methylococcales</taxon>
        <taxon>Crenotrichaceae</taxon>
        <taxon>Crenothrix</taxon>
    </lineage>
</organism>
<evidence type="ECO:0008006" key="3">
    <source>
        <dbReference type="Google" id="ProtNLM"/>
    </source>
</evidence>
<gene>
    <name evidence="1" type="ORF">CRENPOLYSF2_520008</name>
</gene>
<dbReference type="Proteomes" id="UP000195442">
    <property type="component" value="Unassembled WGS sequence"/>
</dbReference>
<dbReference type="OrthoDB" id="5772384at2"/>
<name>A0A1R4HHF4_9GAMM</name>
<keyword evidence="2" id="KW-1185">Reference proteome</keyword>
<dbReference type="EMBL" id="FUKJ01000416">
    <property type="protein sequence ID" value="SJM95310.1"/>
    <property type="molecule type" value="Genomic_DNA"/>
</dbReference>
<evidence type="ECO:0000313" key="2">
    <source>
        <dbReference type="Proteomes" id="UP000195442"/>
    </source>
</evidence>